<dbReference type="SUPFAM" id="SSF54862">
    <property type="entry name" value="4Fe-4S ferredoxins"/>
    <property type="match status" value="1"/>
</dbReference>
<comment type="caution">
    <text evidence="1">The sequence shown here is derived from an EMBL/GenBank/DDBJ whole genome shotgun (WGS) entry which is preliminary data.</text>
</comment>
<proteinExistence type="predicted"/>
<dbReference type="Proteomes" id="UP000443582">
    <property type="component" value="Unassembled WGS sequence"/>
</dbReference>
<name>A0ABY0IH50_9BACT</name>
<reference evidence="2" key="1">
    <citation type="journal article" date="2019" name="Int. J. Syst. Evol. Microbiol.">
        <title>Halobacteriovorax valvorus sp. nov., a novel prokaryotic predator isolated from coastal seawater of China.</title>
        <authorList>
            <person name="Chen M.-X."/>
        </authorList>
    </citation>
    <scope>NUCLEOTIDE SEQUENCE [LARGE SCALE GENOMIC DNA]</scope>
    <source>
        <strain evidence="2">BL9</strain>
    </source>
</reference>
<organism evidence="1 2">
    <name type="scientific">Halobacteriovorax vibrionivorans</name>
    <dbReference type="NCBI Taxonomy" id="2152716"/>
    <lineage>
        <taxon>Bacteria</taxon>
        <taxon>Pseudomonadati</taxon>
        <taxon>Bdellovibrionota</taxon>
        <taxon>Bacteriovoracia</taxon>
        <taxon>Bacteriovoracales</taxon>
        <taxon>Halobacteriovoraceae</taxon>
        <taxon>Halobacteriovorax</taxon>
    </lineage>
</organism>
<sequence>MADKSAKFDQNVDGKFYVDDQCIACDACVMEAPRFFEMNDDEGHAFVKLQPTNDAELEECISALEACPVEAIGDDG</sequence>
<dbReference type="Gene3D" id="3.30.70.20">
    <property type="match status" value="1"/>
</dbReference>
<dbReference type="Pfam" id="PF13370">
    <property type="entry name" value="Fer4_13"/>
    <property type="match status" value="1"/>
</dbReference>
<dbReference type="EMBL" id="QDKL01000002">
    <property type="protein sequence ID" value="RZF21915.1"/>
    <property type="molecule type" value="Genomic_DNA"/>
</dbReference>
<keyword evidence="2" id="KW-1185">Reference proteome</keyword>
<accession>A0ABY0IH50</accession>
<evidence type="ECO:0000313" key="2">
    <source>
        <dbReference type="Proteomes" id="UP000443582"/>
    </source>
</evidence>
<dbReference type="RefSeq" id="WP_115361792.1">
    <property type="nucleotide sequence ID" value="NZ_QDKL01000002.1"/>
</dbReference>
<evidence type="ECO:0000313" key="1">
    <source>
        <dbReference type="EMBL" id="RZF21915.1"/>
    </source>
</evidence>
<protein>
    <submittedName>
        <fullName evidence="1">Ferredoxin</fullName>
    </submittedName>
</protein>
<gene>
    <name evidence="1" type="ORF">DAY19_09500</name>
</gene>